<evidence type="ECO:0000313" key="3">
    <source>
        <dbReference type="Proteomes" id="UP001327560"/>
    </source>
</evidence>
<keyword evidence="1" id="KW-0732">Signal</keyword>
<dbReference type="AlphaFoldDB" id="A0AAQ3QB64"/>
<gene>
    <name evidence="2" type="ORF">Cni_G11781</name>
</gene>
<name>A0AAQ3QB64_9LILI</name>
<dbReference type="Proteomes" id="UP001327560">
    <property type="component" value="Chromosome 4"/>
</dbReference>
<dbReference type="EMBL" id="CP136893">
    <property type="protein sequence ID" value="WOL03061.1"/>
    <property type="molecule type" value="Genomic_DNA"/>
</dbReference>
<feature type="signal peptide" evidence="1">
    <location>
        <begin position="1"/>
        <end position="22"/>
    </location>
</feature>
<dbReference type="InterPro" id="IPR053283">
    <property type="entry name" value="TUNICAMYCIN_INDUCED_1"/>
</dbReference>
<proteinExistence type="predicted"/>
<accession>A0AAQ3QB64</accession>
<organism evidence="2 3">
    <name type="scientific">Canna indica</name>
    <name type="common">Indian-shot</name>
    <dbReference type="NCBI Taxonomy" id="4628"/>
    <lineage>
        <taxon>Eukaryota</taxon>
        <taxon>Viridiplantae</taxon>
        <taxon>Streptophyta</taxon>
        <taxon>Embryophyta</taxon>
        <taxon>Tracheophyta</taxon>
        <taxon>Spermatophyta</taxon>
        <taxon>Magnoliopsida</taxon>
        <taxon>Liliopsida</taxon>
        <taxon>Zingiberales</taxon>
        <taxon>Cannaceae</taxon>
        <taxon>Canna</taxon>
    </lineage>
</organism>
<reference evidence="2 3" key="1">
    <citation type="submission" date="2023-10" db="EMBL/GenBank/DDBJ databases">
        <title>Chromosome-scale genome assembly provides insights into flower coloration mechanisms of Canna indica.</title>
        <authorList>
            <person name="Li C."/>
        </authorList>
    </citation>
    <scope>NUCLEOTIDE SEQUENCE [LARGE SCALE GENOMIC DNA]</scope>
    <source>
        <tissue evidence="2">Flower</tissue>
    </source>
</reference>
<sequence length="414" mass="45010">MATRSLLLLGLVGLLAAGASDALISSDALDESPARAISDLRDAVVKVLGFQTEGVEVSGFDVGDARVGQSVAYEFDIEIDKKVIPIKLLEDVSRWESVDLRFFRADRERGGDETGLVERRTSSRVPPKLPPFQLAGPLELWIQDADGMRLSLPHDVEAGTLKKVLLSDGAKVTVKGARSVSLRVPLQLSLPLNRTQHGSRRAASGLLSIAEALRHAARSTGEPLLSLRIVGPTSLTSAPSMSPHDKLKLKRLAPGLVELSSRSVPATSEDERVEKATLWPLTSLNGSDSNLRGFEELLASVLGKKGEEQGSFALLKAEVSARNYMKTGFSVSKKLIDGEVDWSRFPRWKTRPEKSMAHFEVLARIEENGKIIPERIAAAQPFRIADSVLESVQTGNLSMSRAPIVHPPQSYFTL</sequence>
<dbReference type="PANTHER" id="PTHR34454:SF2">
    <property type="entry name" value="PROTEIN TUNICAMYCIN INDUCED 1"/>
    <property type="match status" value="1"/>
</dbReference>
<protein>
    <recommendedName>
        <fullName evidence="4">Tunicamycin induced 1</fullName>
    </recommendedName>
</protein>
<evidence type="ECO:0008006" key="4">
    <source>
        <dbReference type="Google" id="ProtNLM"/>
    </source>
</evidence>
<keyword evidence="3" id="KW-1185">Reference proteome</keyword>
<evidence type="ECO:0000256" key="1">
    <source>
        <dbReference type="SAM" id="SignalP"/>
    </source>
</evidence>
<dbReference type="PANTHER" id="PTHR34454">
    <property type="entry name" value="TUNICAMYCIN INDUCED PROTEIN"/>
    <property type="match status" value="1"/>
</dbReference>
<evidence type="ECO:0000313" key="2">
    <source>
        <dbReference type="EMBL" id="WOL03061.1"/>
    </source>
</evidence>
<feature type="chain" id="PRO_5043042325" description="Tunicamycin induced 1" evidence="1">
    <location>
        <begin position="23"/>
        <end position="414"/>
    </location>
</feature>